<dbReference type="GO" id="GO:0005829">
    <property type="term" value="C:cytosol"/>
    <property type="evidence" value="ECO:0007669"/>
    <property type="project" value="UniProtKB-SubCell"/>
</dbReference>
<feature type="region of interest" description="Disordered" evidence="20">
    <location>
        <begin position="224"/>
        <end position="244"/>
    </location>
</feature>
<dbReference type="GO" id="GO:0002376">
    <property type="term" value="P:immune system process"/>
    <property type="evidence" value="ECO:0007669"/>
    <property type="project" value="UniProtKB-KW"/>
</dbReference>
<dbReference type="CTD" id="325179"/>
<feature type="compositionally biased region" description="Basic and acidic residues" evidence="20">
    <location>
        <begin position="1003"/>
        <end position="1016"/>
    </location>
</feature>
<dbReference type="InParanoid" id="A0A4W3K9T7"/>
<organism evidence="23 24">
    <name type="scientific">Callorhinchus milii</name>
    <name type="common">Ghost shark</name>
    <dbReference type="NCBI Taxonomy" id="7868"/>
    <lineage>
        <taxon>Eukaryota</taxon>
        <taxon>Metazoa</taxon>
        <taxon>Chordata</taxon>
        <taxon>Craniata</taxon>
        <taxon>Vertebrata</taxon>
        <taxon>Chondrichthyes</taxon>
        <taxon>Holocephali</taxon>
        <taxon>Chimaeriformes</taxon>
        <taxon>Callorhinchidae</taxon>
        <taxon>Callorhinchus</taxon>
    </lineage>
</organism>
<evidence type="ECO:0000256" key="8">
    <source>
        <dbReference type="ARBA" id="ARBA00012981"/>
    </source>
</evidence>
<comment type="similarity">
    <text evidence="7">Belongs to the inositol 1,4,5-trisphosphate 5-phosphatase family.</text>
</comment>
<dbReference type="SMART" id="SM00454">
    <property type="entry name" value="SAM"/>
    <property type="match status" value="1"/>
</dbReference>
<feature type="compositionally biased region" description="Polar residues" evidence="20">
    <location>
        <begin position="944"/>
        <end position="963"/>
    </location>
</feature>
<dbReference type="Pfam" id="PF22669">
    <property type="entry name" value="Exo_endo_phos2"/>
    <property type="match status" value="1"/>
</dbReference>
<dbReference type="Pfam" id="PF24147">
    <property type="entry name" value="C2_SHIP1-2_2nd"/>
    <property type="match status" value="1"/>
</dbReference>
<feature type="domain" description="SAM" evidence="22">
    <location>
        <begin position="1194"/>
        <end position="1257"/>
    </location>
</feature>
<dbReference type="Gene3D" id="3.30.505.10">
    <property type="entry name" value="SH2 domain"/>
    <property type="match status" value="1"/>
</dbReference>
<dbReference type="SUPFAM" id="SSF56219">
    <property type="entry name" value="DNase I-like"/>
    <property type="match status" value="1"/>
</dbReference>
<feature type="compositionally biased region" description="Gly residues" evidence="20">
    <location>
        <begin position="923"/>
        <end position="933"/>
    </location>
</feature>
<dbReference type="Ensembl" id="ENSCMIT00000041930.1">
    <property type="protein sequence ID" value="ENSCMIP00000041345.1"/>
    <property type="gene ID" value="ENSCMIG00000017200.1"/>
</dbReference>
<feature type="domain" description="SH2" evidence="21">
    <location>
        <begin position="8"/>
        <end position="104"/>
    </location>
</feature>
<dbReference type="InterPro" id="IPR000300">
    <property type="entry name" value="IPPc"/>
</dbReference>
<dbReference type="RefSeq" id="XP_007892390.1">
    <property type="nucleotide sequence ID" value="XM_007894199.2"/>
</dbReference>
<evidence type="ECO:0000256" key="19">
    <source>
        <dbReference type="PROSITE-ProRule" id="PRU00191"/>
    </source>
</evidence>
<evidence type="ECO:0000259" key="22">
    <source>
        <dbReference type="PROSITE" id="PS50105"/>
    </source>
</evidence>
<reference evidence="23" key="5">
    <citation type="submission" date="2025-09" db="UniProtKB">
        <authorList>
            <consortium name="Ensembl"/>
        </authorList>
    </citation>
    <scope>IDENTIFICATION</scope>
</reference>
<dbReference type="GO" id="GO:0004445">
    <property type="term" value="F:inositol-polyphosphate 5-phosphatase activity"/>
    <property type="evidence" value="ECO:0007669"/>
    <property type="project" value="TreeGrafter"/>
</dbReference>
<feature type="region of interest" description="Disordered" evidence="20">
    <location>
        <begin position="885"/>
        <end position="1033"/>
    </location>
</feature>
<comment type="catalytic activity">
    <reaction evidence="18">
        <text>a 1,2-diacyl-sn-glycero-3-phospho-(1D-myo-inositol-3,4,5-trisphosphate) + H2O = a 1,2-diacyl-sn-glycero-3-phospho-(1D-myo-inositol-3,4-bisphosphate) + phosphate</text>
        <dbReference type="Rhea" id="RHEA:25528"/>
        <dbReference type="ChEBI" id="CHEBI:15377"/>
        <dbReference type="ChEBI" id="CHEBI:43474"/>
        <dbReference type="ChEBI" id="CHEBI:57658"/>
        <dbReference type="ChEBI" id="CHEBI:57836"/>
        <dbReference type="EC" id="3.1.3.86"/>
    </reaction>
    <physiologicalReaction direction="left-to-right" evidence="18">
        <dbReference type="Rhea" id="RHEA:25529"/>
    </physiologicalReaction>
</comment>
<dbReference type="GO" id="GO:0016607">
    <property type="term" value="C:nuclear speck"/>
    <property type="evidence" value="ECO:0007669"/>
    <property type="project" value="UniProtKB-SubCell"/>
</dbReference>
<dbReference type="GO" id="GO:0016020">
    <property type="term" value="C:membrane"/>
    <property type="evidence" value="ECO:0007669"/>
    <property type="project" value="UniProtKB-SubCell"/>
</dbReference>
<dbReference type="InterPro" id="IPR036860">
    <property type="entry name" value="SH2_dom_sf"/>
</dbReference>
<evidence type="ECO:0000256" key="13">
    <source>
        <dbReference type="ARBA" id="ARBA00022999"/>
    </source>
</evidence>
<dbReference type="PRINTS" id="PR00401">
    <property type="entry name" value="SH2DOMAIN"/>
</dbReference>
<dbReference type="SUPFAM" id="SSF55550">
    <property type="entry name" value="SH2 domain"/>
    <property type="match status" value="1"/>
</dbReference>
<dbReference type="CDD" id="cd10343">
    <property type="entry name" value="SH2_SHIP"/>
    <property type="match status" value="1"/>
</dbReference>
<dbReference type="GO" id="GO:0034485">
    <property type="term" value="F:phosphatidylinositol-3,4,5-trisphosphate 5-phosphatase activity"/>
    <property type="evidence" value="ECO:0007669"/>
    <property type="project" value="UniProtKB-EC"/>
</dbReference>
<dbReference type="GO" id="GO:0043569">
    <property type="term" value="P:negative regulation of insulin-like growth factor receptor signaling pathway"/>
    <property type="evidence" value="ECO:0007669"/>
    <property type="project" value="TreeGrafter"/>
</dbReference>
<dbReference type="Proteomes" id="UP000314986">
    <property type="component" value="Unassembled WGS sequence"/>
</dbReference>
<comment type="subcellular location">
    <subcellularLocation>
        <location evidence="4">Cell projection</location>
        <location evidence="4">Filopodium</location>
    </subcellularLocation>
    <subcellularLocation>
        <location evidence="5">Cell projection</location>
        <location evidence="5">Lamellipodium</location>
    </subcellularLocation>
    <subcellularLocation>
        <location evidence="2">Cytoplasm</location>
        <location evidence="2">Cytoskeleton</location>
    </subcellularLocation>
    <subcellularLocation>
        <location evidence="6">Cytoplasm</location>
        <location evidence="6">Cytosol</location>
    </subcellularLocation>
    <subcellularLocation>
        <location evidence="1">Membrane</location>
        <topology evidence="1">Peripheral membrane protein</topology>
    </subcellularLocation>
    <subcellularLocation>
        <location evidence="3">Nucleus speckle</location>
    </subcellularLocation>
</comment>
<dbReference type="GeneID" id="103179101"/>
<dbReference type="PROSITE" id="PS50001">
    <property type="entry name" value="SH2"/>
    <property type="match status" value="1"/>
</dbReference>
<evidence type="ECO:0000313" key="23">
    <source>
        <dbReference type="Ensembl" id="ENSCMIP00000041345.1"/>
    </source>
</evidence>
<keyword evidence="16" id="KW-0539">Nucleus</keyword>
<dbReference type="GO" id="GO:0046856">
    <property type="term" value="P:phosphatidylinositol dephosphorylation"/>
    <property type="evidence" value="ECO:0007669"/>
    <property type="project" value="InterPro"/>
</dbReference>
<evidence type="ECO:0000256" key="4">
    <source>
        <dbReference type="ARBA" id="ARBA00004486"/>
    </source>
</evidence>
<dbReference type="Pfam" id="PF24150">
    <property type="entry name" value="C2_SHIP1-2_first"/>
    <property type="match status" value="1"/>
</dbReference>
<reference evidence="24" key="2">
    <citation type="journal article" date="2007" name="PLoS Biol.">
        <title>Survey sequencing and comparative analysis of the elephant shark (Callorhinchus milii) genome.</title>
        <authorList>
            <person name="Venkatesh B."/>
            <person name="Kirkness E.F."/>
            <person name="Loh Y.H."/>
            <person name="Halpern A.L."/>
            <person name="Lee A.P."/>
            <person name="Johnson J."/>
            <person name="Dandona N."/>
            <person name="Viswanathan L.D."/>
            <person name="Tay A."/>
            <person name="Venter J.C."/>
            <person name="Strausberg R.L."/>
            <person name="Brenner S."/>
        </authorList>
    </citation>
    <scope>NUCLEOTIDE SEQUENCE [LARGE SCALE GENOMIC DNA]</scope>
</reference>
<keyword evidence="11" id="KW-0378">Hydrolase</keyword>
<dbReference type="AlphaFoldDB" id="A0A4W3K9T7"/>
<feature type="compositionally biased region" description="Basic and acidic residues" evidence="20">
    <location>
        <begin position="1087"/>
        <end position="1097"/>
    </location>
</feature>
<dbReference type="InterPro" id="IPR013761">
    <property type="entry name" value="SAM/pointed_sf"/>
</dbReference>
<feature type="compositionally biased region" description="Low complexity" evidence="20">
    <location>
        <begin position="1102"/>
        <end position="1118"/>
    </location>
</feature>
<evidence type="ECO:0000256" key="17">
    <source>
        <dbReference type="ARBA" id="ARBA00023273"/>
    </source>
</evidence>
<dbReference type="GO" id="GO:0050776">
    <property type="term" value="P:regulation of immune response"/>
    <property type="evidence" value="ECO:0007669"/>
    <property type="project" value="TreeGrafter"/>
</dbReference>
<evidence type="ECO:0000256" key="10">
    <source>
        <dbReference type="ARBA" id="ARBA00022553"/>
    </source>
</evidence>
<proteinExistence type="inferred from homology"/>
<evidence type="ECO:0000256" key="3">
    <source>
        <dbReference type="ARBA" id="ARBA00004324"/>
    </source>
</evidence>
<keyword evidence="10" id="KW-0597">Phosphoprotein</keyword>
<evidence type="ECO:0000256" key="1">
    <source>
        <dbReference type="ARBA" id="ARBA00004170"/>
    </source>
</evidence>
<evidence type="ECO:0000256" key="20">
    <source>
        <dbReference type="SAM" id="MobiDB-lite"/>
    </source>
</evidence>
<dbReference type="GeneTree" id="ENSGT00940000156576"/>
<evidence type="ECO:0000256" key="16">
    <source>
        <dbReference type="ARBA" id="ARBA00023242"/>
    </source>
</evidence>
<dbReference type="InterPro" id="IPR036691">
    <property type="entry name" value="Endo/exonu/phosph_ase_sf"/>
</dbReference>
<gene>
    <name evidence="23" type="primary">inppl1a</name>
</gene>
<keyword evidence="12" id="KW-0391">Immunity</keyword>
<feature type="compositionally biased region" description="Basic and acidic residues" evidence="20">
    <location>
        <begin position="1184"/>
        <end position="1193"/>
    </location>
</feature>
<dbReference type="STRING" id="7868.ENSCMIP00000041345"/>
<keyword evidence="14" id="KW-0472">Membrane</keyword>
<dbReference type="SUPFAM" id="SSF47769">
    <property type="entry name" value="SAM/Pointed domain"/>
    <property type="match status" value="1"/>
</dbReference>
<name>A0A4W3K9T7_CALMI</name>
<reference evidence="24" key="1">
    <citation type="journal article" date="2006" name="Science">
        <title>Ancient noncoding elements conserved in the human genome.</title>
        <authorList>
            <person name="Venkatesh B."/>
            <person name="Kirkness E.F."/>
            <person name="Loh Y.H."/>
            <person name="Halpern A.L."/>
            <person name="Lee A.P."/>
            <person name="Johnson J."/>
            <person name="Dandona N."/>
            <person name="Viswanathan L.D."/>
            <person name="Tay A."/>
            <person name="Venter J.C."/>
            <person name="Strausberg R.L."/>
            <person name="Brenner S."/>
        </authorList>
    </citation>
    <scope>NUCLEOTIDE SEQUENCE [LARGE SCALE GENOMIC DNA]</scope>
</reference>
<keyword evidence="15" id="KW-0206">Cytoskeleton</keyword>
<dbReference type="Pfam" id="PF00017">
    <property type="entry name" value="SH2"/>
    <property type="match status" value="1"/>
</dbReference>
<reference evidence="23" key="4">
    <citation type="submission" date="2025-08" db="UniProtKB">
        <authorList>
            <consortium name="Ensembl"/>
        </authorList>
    </citation>
    <scope>IDENTIFICATION</scope>
</reference>
<evidence type="ECO:0000256" key="11">
    <source>
        <dbReference type="ARBA" id="ARBA00022801"/>
    </source>
</evidence>
<keyword evidence="13 19" id="KW-0727">SH2 domain</keyword>
<dbReference type="GO" id="GO:0030175">
    <property type="term" value="C:filopodium"/>
    <property type="evidence" value="ECO:0007669"/>
    <property type="project" value="UniProtKB-SubCell"/>
</dbReference>
<evidence type="ECO:0000256" key="15">
    <source>
        <dbReference type="ARBA" id="ARBA00023212"/>
    </source>
</evidence>
<feature type="region of interest" description="Disordered" evidence="20">
    <location>
        <begin position="111"/>
        <end position="131"/>
    </location>
</feature>
<dbReference type="GO" id="GO:0030027">
    <property type="term" value="C:lamellipodium"/>
    <property type="evidence" value="ECO:0007669"/>
    <property type="project" value="UniProtKB-SubCell"/>
</dbReference>
<dbReference type="SMART" id="SM00252">
    <property type="entry name" value="SH2"/>
    <property type="match status" value="1"/>
</dbReference>
<dbReference type="PANTHER" id="PTHR46051">
    <property type="entry name" value="SH2 DOMAIN-CONTAINING PROTEIN"/>
    <property type="match status" value="1"/>
</dbReference>
<evidence type="ECO:0000313" key="24">
    <source>
        <dbReference type="Proteomes" id="UP000314986"/>
    </source>
</evidence>
<dbReference type="InterPro" id="IPR057509">
    <property type="entry name" value="C2_SHIP1-2_2nd"/>
</dbReference>
<dbReference type="Pfam" id="PF07647">
    <property type="entry name" value="SAM_2"/>
    <property type="match status" value="1"/>
</dbReference>
<sequence>MPLSRPLWHHWDISRTRAEELLAKANKDGSFLVRDSESVAGAYALCLLFQKQVHTYRILQDSDNFLAVQTSQGVQVKRFSCLGDLITTYQQPNQGLVTSLLYPVEREKEREVADDCSDGEDERPALPPRPGVTGTILGSEAKTLAITQQLQQRIQDGGLSSDVVGSLSEYLRANLQQDLECVRSGSTNLRHLNSTIVNLCHNLQSEVDLVLSNMEVLMKVFDKQNSPMTPPKKQLTQGSSQSSDTELDKLVNKISSLNDLLSSAELKVLKSLQEMINNQSVTLPCYPGTSSTQGSCMSSKSIPLQSFEVRLGKTQKQTLILDVEAGKLHISKKSNSSPEESISYEKILQLIKYQSTPSKLQIVFEKDSQKNQQRDFIFENARKREAFCQLLQLIKNRHSNQDEPDMISVFIGTWNMGSTQPPKSSTSWLMSKGLGRTRDETTAAIPHDIYVIGTQENALSDKDWVDFLRATIKDATELDFKVVATQSLWNIKIAVLIKADHENRVSHINTSSVKTGIANTLGNKGAVGVSFLFNGTSFGFVNCHLTSGSEKVLRRNQNYLDILRLLQLGDKQLSSFDITLRFTHLFWLGDLNYRLDMDVQDILNHINKKEFEVLMSVDQLNLEREKSKVFLRFCEDEITFPPTYRYERNTRDLYAWQKFKTTGVRINVPSWCDRVLWKAYPETYIQCTSYGCTDDIVTSDHSPVFATFEVGVTSQFVSKKDPGNSSEGACIEFETIDAIVKTTSKTKFFIEIYSGCLEEFKKTAENDNQYSESHGFLRVAWSSWQLPLLVPILSDMEYLQDQHLLLTVKSTDGYESYGECCIALKSMIGSTAQQFETCLSHRGEESGFIRGKMKVCIPSERRATRERLYDWISFEKDETGAPKGKIIFSNQDFTGDGGKSSGSFDAPEVTGAGSHSRPDEGIPVGGAATGGSVRGSEETPQGRLKQSNAPEDDSQSSCFNNPSYFVLEGIPYSHSGRGSQENTGIQVAKTVPRNKLQPNPPKGLERVKDPSRRHPSSEGFSSEDESLWCGSDQLPGARAKATELEMQNNPLYASAAELWDNSGQTPMPKAGLGREERPGSAPTPVMGRDRDRSEPKARGKAAKSSSSSQGRAGAQPAAVTGVMEAGDSERLSGRGDLPVPGREWPSKSPPLPARNKAPDLQPRYTRPNTSGHQEVPPPLPAKTRSVDTEASDQHGDSNICQFLKHLGLEVYEAGLIKNGWDHMDYFHDVSEGDLTEAGVADPSHRRLLLEKVQELWR</sequence>
<dbReference type="Gene3D" id="3.60.10.10">
    <property type="entry name" value="Endonuclease/exonuclease/phosphatase"/>
    <property type="match status" value="1"/>
</dbReference>
<dbReference type="FunFam" id="3.60.10.10:FF:000005">
    <property type="entry name" value="phosphatidylinositol 3,4,5-trisphosphate 5-phosphatase 1"/>
    <property type="match status" value="1"/>
</dbReference>
<keyword evidence="9" id="KW-0963">Cytoplasm</keyword>
<evidence type="ECO:0000256" key="12">
    <source>
        <dbReference type="ARBA" id="ARBA00022859"/>
    </source>
</evidence>
<dbReference type="InterPro" id="IPR000980">
    <property type="entry name" value="SH2"/>
</dbReference>
<dbReference type="Gene3D" id="1.10.150.50">
    <property type="entry name" value="Transcription Factor, Ets-1"/>
    <property type="match status" value="1"/>
</dbReference>
<reference evidence="24" key="3">
    <citation type="journal article" date="2014" name="Nature">
        <title>Elephant shark genome provides unique insights into gnathostome evolution.</title>
        <authorList>
            <consortium name="International Elephant Shark Genome Sequencing Consortium"/>
            <person name="Venkatesh B."/>
            <person name="Lee A.P."/>
            <person name="Ravi V."/>
            <person name="Maurya A.K."/>
            <person name="Lian M.M."/>
            <person name="Swann J.B."/>
            <person name="Ohta Y."/>
            <person name="Flajnik M.F."/>
            <person name="Sutoh Y."/>
            <person name="Kasahara M."/>
            <person name="Hoon S."/>
            <person name="Gangu V."/>
            <person name="Roy S.W."/>
            <person name="Irimia M."/>
            <person name="Korzh V."/>
            <person name="Kondrychyn I."/>
            <person name="Lim Z.W."/>
            <person name="Tay B.H."/>
            <person name="Tohari S."/>
            <person name="Kong K.W."/>
            <person name="Ho S."/>
            <person name="Lorente-Galdos B."/>
            <person name="Quilez J."/>
            <person name="Marques-Bonet T."/>
            <person name="Raney B.J."/>
            <person name="Ingham P.W."/>
            <person name="Tay A."/>
            <person name="Hillier L.W."/>
            <person name="Minx P."/>
            <person name="Boehm T."/>
            <person name="Wilson R.K."/>
            <person name="Brenner S."/>
            <person name="Warren W.C."/>
        </authorList>
    </citation>
    <scope>NUCLEOTIDE SEQUENCE [LARGE SCALE GENOMIC DNA]</scope>
</reference>
<dbReference type="PROSITE" id="PS50105">
    <property type="entry name" value="SAM_DOMAIN"/>
    <property type="match status" value="1"/>
</dbReference>
<keyword evidence="24" id="KW-1185">Reference proteome</keyword>
<dbReference type="EC" id="3.1.3.86" evidence="8"/>
<dbReference type="OrthoDB" id="7862313at2759"/>
<protein>
    <recommendedName>
        <fullName evidence="8">phosphatidylinositol-3,4,5-trisphosphate 5-phosphatase</fullName>
        <ecNumber evidence="8">3.1.3.86</ecNumber>
    </recommendedName>
</protein>
<dbReference type="GO" id="GO:0005856">
    <property type="term" value="C:cytoskeleton"/>
    <property type="evidence" value="ECO:0007669"/>
    <property type="project" value="UniProtKB-SubCell"/>
</dbReference>
<dbReference type="SMART" id="SM00128">
    <property type="entry name" value="IPPc"/>
    <property type="match status" value="1"/>
</dbReference>
<feature type="compositionally biased region" description="Polar residues" evidence="20">
    <location>
        <begin position="976"/>
        <end position="985"/>
    </location>
</feature>
<keyword evidence="17" id="KW-0966">Cell projection</keyword>
<dbReference type="PANTHER" id="PTHR46051:SF2">
    <property type="entry name" value="PHOSPHATIDYLINOSITOL 3,4,5-TRISPHOSPHATE 5-PHOSPHATASE 2"/>
    <property type="match status" value="1"/>
</dbReference>
<evidence type="ECO:0000256" key="5">
    <source>
        <dbReference type="ARBA" id="ARBA00004510"/>
    </source>
</evidence>
<dbReference type="InterPro" id="IPR057510">
    <property type="entry name" value="C2_SHIP1-2_first"/>
</dbReference>
<evidence type="ECO:0000256" key="9">
    <source>
        <dbReference type="ARBA" id="ARBA00022490"/>
    </source>
</evidence>
<evidence type="ECO:0000256" key="18">
    <source>
        <dbReference type="ARBA" id="ARBA00023377"/>
    </source>
</evidence>
<evidence type="ECO:0000256" key="6">
    <source>
        <dbReference type="ARBA" id="ARBA00004514"/>
    </source>
</evidence>
<evidence type="ECO:0000256" key="14">
    <source>
        <dbReference type="ARBA" id="ARBA00023136"/>
    </source>
</evidence>
<evidence type="ECO:0000256" key="7">
    <source>
        <dbReference type="ARBA" id="ARBA00008734"/>
    </source>
</evidence>
<evidence type="ECO:0000259" key="21">
    <source>
        <dbReference type="PROSITE" id="PS50001"/>
    </source>
</evidence>
<accession>A0A4W3K9T7</accession>
<dbReference type="InterPro" id="IPR001660">
    <property type="entry name" value="SAM"/>
</dbReference>
<dbReference type="OMA" id="MTHESKS"/>
<evidence type="ECO:0000256" key="2">
    <source>
        <dbReference type="ARBA" id="ARBA00004245"/>
    </source>
</evidence>
<feature type="region of interest" description="Disordered" evidence="20">
    <location>
        <begin position="1055"/>
        <end position="1193"/>
    </location>
</feature>
<dbReference type="KEGG" id="cmk:103179101"/>
<feature type="compositionally biased region" description="Polar residues" evidence="20">
    <location>
        <begin position="234"/>
        <end position="244"/>
    </location>
</feature>